<gene>
    <name evidence="19" type="ORF">GTA08_BOTSDO07145</name>
</gene>
<feature type="domain" description="Radical SAM core" evidence="18">
    <location>
        <begin position="89"/>
        <end position="310"/>
    </location>
</feature>
<keyword evidence="15" id="KW-0456">Lyase</keyword>
<dbReference type="Pfam" id="PF01967">
    <property type="entry name" value="MoaC"/>
    <property type="match status" value="2"/>
</dbReference>
<dbReference type="SMART" id="SM00729">
    <property type="entry name" value="Elp3"/>
    <property type="match status" value="1"/>
</dbReference>
<dbReference type="Gene3D" id="3.30.70.640">
    <property type="entry name" value="Molybdopterin cofactor biosynthesis C (MoaC) domain"/>
    <property type="match status" value="1"/>
</dbReference>
<dbReference type="InterPro" id="IPR000385">
    <property type="entry name" value="MoaA_NifB_PqqE_Fe-S-bd_CS"/>
</dbReference>
<dbReference type="Gene3D" id="3.20.20.70">
    <property type="entry name" value="Aldolase class I"/>
    <property type="match status" value="1"/>
</dbReference>
<feature type="region of interest" description="Disordered" evidence="17">
    <location>
        <begin position="632"/>
        <end position="678"/>
    </location>
</feature>
<name>A0A8H4MZJ2_9PEZI</name>
<keyword evidence="14" id="KW-0501">Molybdenum cofactor biosynthesis</keyword>
<keyword evidence="7" id="KW-0949">S-adenosyl-L-methionine</keyword>
<keyword evidence="10" id="KW-0408">Iron</keyword>
<dbReference type="InterPro" id="IPR050105">
    <property type="entry name" value="MoCo_biosynth_MoaA/MoaC"/>
</dbReference>
<dbReference type="InterPro" id="IPR013483">
    <property type="entry name" value="MoaA"/>
</dbReference>
<feature type="region of interest" description="Disordered" evidence="17">
    <location>
        <begin position="10"/>
        <end position="33"/>
    </location>
</feature>
<evidence type="ECO:0000256" key="10">
    <source>
        <dbReference type="ARBA" id="ARBA00023004"/>
    </source>
</evidence>
<dbReference type="PANTHER" id="PTHR22960">
    <property type="entry name" value="MOLYBDOPTERIN COFACTOR SYNTHESIS PROTEIN A"/>
    <property type="match status" value="1"/>
</dbReference>
<comment type="caution">
    <text evidence="19">The sequence shown here is derived from an EMBL/GenBank/DDBJ whole genome shotgun (WGS) entry which is preliminary data.</text>
</comment>
<proteinExistence type="inferred from homology"/>
<dbReference type="CDD" id="cd01335">
    <property type="entry name" value="Radical_SAM"/>
    <property type="match status" value="1"/>
</dbReference>
<organism evidence="19 20">
    <name type="scientific">Botryosphaeria dothidea</name>
    <dbReference type="NCBI Taxonomy" id="55169"/>
    <lineage>
        <taxon>Eukaryota</taxon>
        <taxon>Fungi</taxon>
        <taxon>Dikarya</taxon>
        <taxon>Ascomycota</taxon>
        <taxon>Pezizomycotina</taxon>
        <taxon>Dothideomycetes</taxon>
        <taxon>Dothideomycetes incertae sedis</taxon>
        <taxon>Botryosphaeriales</taxon>
        <taxon>Botryosphaeriaceae</taxon>
        <taxon>Botryosphaeria</taxon>
    </lineage>
</organism>
<evidence type="ECO:0000256" key="8">
    <source>
        <dbReference type="ARBA" id="ARBA00022723"/>
    </source>
</evidence>
<dbReference type="InterPro" id="IPR013785">
    <property type="entry name" value="Aldolase_TIM"/>
</dbReference>
<accession>A0A8H4MZJ2</accession>
<feature type="compositionally biased region" description="Acidic residues" evidence="17">
    <location>
        <begin position="665"/>
        <end position="678"/>
    </location>
</feature>
<dbReference type="UniPathway" id="UPA00344"/>
<feature type="compositionally biased region" description="Basic and acidic residues" evidence="17">
    <location>
        <begin position="886"/>
        <end position="905"/>
    </location>
</feature>
<evidence type="ECO:0000256" key="4">
    <source>
        <dbReference type="ARBA" id="ARBA00009862"/>
    </source>
</evidence>
<evidence type="ECO:0000256" key="5">
    <source>
        <dbReference type="ARBA" id="ARBA00012167"/>
    </source>
</evidence>
<evidence type="ECO:0000256" key="7">
    <source>
        <dbReference type="ARBA" id="ARBA00022691"/>
    </source>
</evidence>
<feature type="region of interest" description="Disordered" evidence="17">
    <location>
        <begin position="1050"/>
        <end position="1071"/>
    </location>
</feature>
<keyword evidence="11" id="KW-0411">Iron-sulfur</keyword>
<dbReference type="SUPFAM" id="SSF102114">
    <property type="entry name" value="Radical SAM enzymes"/>
    <property type="match status" value="1"/>
</dbReference>
<feature type="compositionally biased region" description="Acidic residues" evidence="17">
    <location>
        <begin position="874"/>
        <end position="885"/>
    </location>
</feature>
<dbReference type="SFLD" id="SFLDG01386">
    <property type="entry name" value="main_SPASM_domain-containing"/>
    <property type="match status" value="1"/>
</dbReference>
<keyword evidence="6" id="KW-0004">4Fe-4S</keyword>
<dbReference type="Proteomes" id="UP000572817">
    <property type="component" value="Unassembled WGS sequence"/>
</dbReference>
<feature type="compositionally biased region" description="Low complexity" evidence="17">
    <location>
        <begin position="951"/>
        <end position="962"/>
    </location>
</feature>
<feature type="compositionally biased region" description="Acidic residues" evidence="17">
    <location>
        <begin position="1110"/>
        <end position="1124"/>
    </location>
</feature>
<evidence type="ECO:0000259" key="18">
    <source>
        <dbReference type="PROSITE" id="PS51918"/>
    </source>
</evidence>
<feature type="region of interest" description="Disordered" evidence="17">
    <location>
        <begin position="1092"/>
        <end position="1189"/>
    </location>
</feature>
<dbReference type="InterPro" id="IPR010505">
    <property type="entry name" value="MoaA_twitch"/>
</dbReference>
<feature type="compositionally biased region" description="Acidic residues" evidence="17">
    <location>
        <begin position="1372"/>
        <end position="1383"/>
    </location>
</feature>
<dbReference type="SFLD" id="SFLDG01383">
    <property type="entry name" value="cyclic_pyranopterin_phosphate"/>
    <property type="match status" value="1"/>
</dbReference>
<comment type="cofactor">
    <cofactor evidence="1">
        <name>[4Fe-4S] cluster</name>
        <dbReference type="ChEBI" id="CHEBI:49883"/>
    </cofactor>
</comment>
<feature type="compositionally biased region" description="Acidic residues" evidence="17">
    <location>
        <begin position="515"/>
        <end position="534"/>
    </location>
</feature>
<dbReference type="PROSITE" id="PS51918">
    <property type="entry name" value="RADICAL_SAM"/>
    <property type="match status" value="1"/>
</dbReference>
<dbReference type="InterPro" id="IPR006638">
    <property type="entry name" value="Elp3/MiaA/NifB-like_rSAM"/>
</dbReference>
<dbReference type="PROSITE" id="PS01305">
    <property type="entry name" value="MOAA_NIFB_PQQE"/>
    <property type="match status" value="1"/>
</dbReference>
<feature type="region of interest" description="Disordered" evidence="17">
    <location>
        <begin position="1372"/>
        <end position="1391"/>
    </location>
</feature>
<feature type="compositionally biased region" description="Polar residues" evidence="17">
    <location>
        <begin position="499"/>
        <end position="512"/>
    </location>
</feature>
<dbReference type="GO" id="GO:0006777">
    <property type="term" value="P:Mo-molybdopterin cofactor biosynthetic process"/>
    <property type="evidence" value="ECO:0007669"/>
    <property type="project" value="UniProtKB-KW"/>
</dbReference>
<comment type="similarity">
    <text evidence="3">In the C-terminal section; belongs to the MoaC family.</text>
</comment>
<evidence type="ECO:0000256" key="3">
    <source>
        <dbReference type="ARBA" id="ARBA00008484"/>
    </source>
</evidence>
<evidence type="ECO:0000256" key="12">
    <source>
        <dbReference type="ARBA" id="ARBA00023128"/>
    </source>
</evidence>
<evidence type="ECO:0000256" key="15">
    <source>
        <dbReference type="ARBA" id="ARBA00023239"/>
    </source>
</evidence>
<dbReference type="EMBL" id="WWBZ02000040">
    <property type="protein sequence ID" value="KAF4305094.1"/>
    <property type="molecule type" value="Genomic_DNA"/>
</dbReference>
<evidence type="ECO:0000256" key="1">
    <source>
        <dbReference type="ARBA" id="ARBA00001966"/>
    </source>
</evidence>
<evidence type="ECO:0000256" key="6">
    <source>
        <dbReference type="ARBA" id="ARBA00022485"/>
    </source>
</evidence>
<keyword evidence="13" id="KW-0342">GTP-binding</keyword>
<sequence length="1411" mass="157514">MAGHIVRARAQALRTPNAAARRPHALGGKPIPRAQSYRSIATRRITTAAVAPEPALDVPGPQVEFPVPPRSRREAIKQAKPFSEFLTDTFSRQHDYLRISITERCNLRCLYCMPEEGVPLSPADHLLTTPEIFYISSLFVNQGVNKIRLTGGEPTVRRDILPLMRSIGSLRSKGLRELAITTNGISLHRKLDSMVESGLTGINLSLDTLDPFQFQIMTRRKGFDAVMKSIDRVLEMKRLGAPVKLKINCVVMRGLNDREIVPFVELGREKDVEVRFIEYMPFDGNKWNKKKMMSYQEMLDVIRAKYPGVRPVKGHKNDTSKTWEVPGFVGKIGFITSMTHNFCGTCNRLRITSDGNLKVCLFGNTEVSLRDIMRKDNEGKPIDEEAFEAIKEVEMNRQQGLLGEGLNPDWSERERELLEVIGAAVKRKKAKHAGMGELENMKNRPMILIDEQRPNYSPFTTQSLPRTGPSHSTQPWKFIPHHLLSIGSSSAGIRYFSSSTRQLSRHNNPFTEDQQRDEEEDEEYDDEEHDNDEEAAAAATPKLTHVNQNGTAHMVSVGGKRATRRIAVAVASVRFSRPGPLRLIRANAVKKGDVLSVARIAGIMASKATPSVIPLCHTVNITHAEVEAGLVEPPPAPEDAAFDGSPEAWRERRRRAREERRQEEVGGEGEGEGEGEEELDRDFAALRRSTNARRYASSHFAPGDCRAVADRAAYPFGGVLLTARVETVGPTGVEMDALMAASAAALTVFDMCKAVDRAMRIENARVVLKTGGRSGDWVDAGWLYARAGVARRKELEGVMAWKGDLEAGVKDGKKWWKKCFRVLTRAGFDENKAQELLRWIKDGTMGVAGVKGEGEGGDEGGEGGGGGGEAVRVDEDEEPLWEGESDGGKIDFEDSTEKTSEESSLGKEQASQATEQPRNMPASSPVSTPQSTAETAAKKESRTKKPSLDASQTPQTTQQSPQDVPASSSQPARQSTLPAAAEQSPQPAPETSAPPALEEDPEYIEARNIAKVIAAVEERNEPLVLTPAMIRKMSATDIFADDELRSQKYRGMATEEAKNDSQPAAEEATPEDRAVALDFAIKSHQVLMVKKQMELERDAAEPSRQHATEEETDVDEDDDDDDDAAAASTPPPPLSIHDLKKDRPNGSGRVLPTDIEPTPEEAALAQKSTAPPPWETMSPGPARVKAERQWRRDQEWNARMERLAALERRAEEARRRPQYSRHWLRARGGGRRMMRKVELAARIGVHDAEHDVLRWEPPGLDGGAEDEASNVDLRRSWGRFVKTELPPENSREKGVPRKYRMRHAVAREKEQLKRAMGRVDYNEWTLLTFIKGKRERRWDRERAVREEEEKSNEQAREALGLWDHLAGEDEFVEEENEGLEEGEERGRKELLEEAGRDYMEKWYQDIKKARG</sequence>
<dbReference type="GO" id="GO:0061798">
    <property type="term" value="F:GTP 3',8'-cyclase activity"/>
    <property type="evidence" value="ECO:0007669"/>
    <property type="project" value="UniProtKB-EC"/>
</dbReference>
<comment type="similarity">
    <text evidence="4">In the N-terminal section; belongs to the radical SAM superfamily. MoaA family.</text>
</comment>
<dbReference type="EC" id="4.1.99.22" evidence="5"/>
<reference evidence="19" key="1">
    <citation type="submission" date="2020-04" db="EMBL/GenBank/DDBJ databases">
        <title>Genome Assembly and Annotation of Botryosphaeria dothidea sdau 11-99, a Latent Pathogen of Apple Fruit Ring Rot in China.</title>
        <authorList>
            <person name="Yu C."/>
            <person name="Diao Y."/>
            <person name="Lu Q."/>
            <person name="Zhao J."/>
            <person name="Cui S."/>
            <person name="Peng C."/>
            <person name="He B."/>
            <person name="Liu H."/>
        </authorList>
    </citation>
    <scope>NUCLEOTIDE SEQUENCE [LARGE SCALE GENOMIC DNA]</scope>
    <source>
        <strain evidence="19">Sdau11-99</strain>
    </source>
</reference>
<comment type="catalytic activity">
    <reaction evidence="16">
        <text>GTP + AH2 + S-adenosyl-L-methionine = (8S)-3',8-cyclo-7,8-dihydroguanosine 5'-triphosphate + 5'-deoxyadenosine + L-methionine + A + H(+)</text>
        <dbReference type="Rhea" id="RHEA:49576"/>
        <dbReference type="ChEBI" id="CHEBI:13193"/>
        <dbReference type="ChEBI" id="CHEBI:15378"/>
        <dbReference type="ChEBI" id="CHEBI:17319"/>
        <dbReference type="ChEBI" id="CHEBI:17499"/>
        <dbReference type="ChEBI" id="CHEBI:37565"/>
        <dbReference type="ChEBI" id="CHEBI:57844"/>
        <dbReference type="ChEBI" id="CHEBI:59789"/>
        <dbReference type="ChEBI" id="CHEBI:131766"/>
        <dbReference type="EC" id="4.1.99.22"/>
    </reaction>
</comment>
<evidence type="ECO:0000256" key="2">
    <source>
        <dbReference type="ARBA" id="ARBA00005046"/>
    </source>
</evidence>
<evidence type="ECO:0000256" key="13">
    <source>
        <dbReference type="ARBA" id="ARBA00023134"/>
    </source>
</evidence>
<dbReference type="Pfam" id="PF06463">
    <property type="entry name" value="Mob_synth_C"/>
    <property type="match status" value="1"/>
</dbReference>
<feature type="region of interest" description="Disordered" evidence="17">
    <location>
        <begin position="848"/>
        <end position="1003"/>
    </location>
</feature>
<dbReference type="PANTHER" id="PTHR22960:SF0">
    <property type="entry name" value="MOLYBDENUM COFACTOR BIOSYNTHESIS PROTEIN 1"/>
    <property type="match status" value="1"/>
</dbReference>
<evidence type="ECO:0000256" key="14">
    <source>
        <dbReference type="ARBA" id="ARBA00023150"/>
    </source>
</evidence>
<feature type="compositionally biased region" description="Basic and acidic residues" evidence="17">
    <location>
        <begin position="1092"/>
        <end position="1109"/>
    </location>
</feature>
<dbReference type="Pfam" id="PF04055">
    <property type="entry name" value="Radical_SAM"/>
    <property type="match status" value="1"/>
</dbReference>
<comment type="pathway">
    <text evidence="2">Cofactor biosynthesis; molybdopterin biosynthesis.</text>
</comment>
<keyword evidence="9" id="KW-0547">Nucleotide-binding</keyword>
<evidence type="ECO:0000256" key="17">
    <source>
        <dbReference type="SAM" id="MobiDB-lite"/>
    </source>
</evidence>
<dbReference type="InterPro" id="IPR007197">
    <property type="entry name" value="rSAM"/>
</dbReference>
<dbReference type="SFLD" id="SFLDS00029">
    <property type="entry name" value="Radical_SAM"/>
    <property type="match status" value="1"/>
</dbReference>
<dbReference type="InterPro" id="IPR058240">
    <property type="entry name" value="rSAM_sf"/>
</dbReference>
<evidence type="ECO:0000256" key="11">
    <source>
        <dbReference type="ARBA" id="ARBA00023014"/>
    </source>
</evidence>
<dbReference type="SUPFAM" id="SSF55040">
    <property type="entry name" value="Molybdenum cofactor biosynthesis protein C, MoaC"/>
    <property type="match status" value="2"/>
</dbReference>
<evidence type="ECO:0000256" key="9">
    <source>
        <dbReference type="ARBA" id="ARBA00022741"/>
    </source>
</evidence>
<feature type="compositionally biased region" description="Polar residues" evidence="17">
    <location>
        <begin position="965"/>
        <end position="977"/>
    </location>
</feature>
<evidence type="ECO:0000256" key="16">
    <source>
        <dbReference type="ARBA" id="ARBA00048697"/>
    </source>
</evidence>
<dbReference type="InterPro" id="IPR002820">
    <property type="entry name" value="Mopterin_CF_biosynth-C_dom"/>
</dbReference>
<evidence type="ECO:0000313" key="19">
    <source>
        <dbReference type="EMBL" id="KAF4305094.1"/>
    </source>
</evidence>
<keyword evidence="12" id="KW-0496">Mitochondrion</keyword>
<dbReference type="InterPro" id="IPR040064">
    <property type="entry name" value="MoaA-like"/>
</dbReference>
<keyword evidence="8" id="KW-0479">Metal-binding</keyword>
<dbReference type="GO" id="GO:0061799">
    <property type="term" value="F:cyclic pyranopterin monophosphate synthase activity"/>
    <property type="evidence" value="ECO:0007669"/>
    <property type="project" value="TreeGrafter"/>
</dbReference>
<feature type="compositionally biased region" description="Polar residues" evidence="17">
    <location>
        <begin position="909"/>
        <end position="934"/>
    </location>
</feature>
<dbReference type="NCBIfam" id="TIGR02666">
    <property type="entry name" value="moaA"/>
    <property type="match status" value="1"/>
</dbReference>
<keyword evidence="20" id="KW-1185">Reference proteome</keyword>
<dbReference type="GO" id="GO:0005525">
    <property type="term" value="F:GTP binding"/>
    <property type="evidence" value="ECO:0007669"/>
    <property type="project" value="UniProtKB-KW"/>
</dbReference>
<evidence type="ECO:0000313" key="20">
    <source>
        <dbReference type="Proteomes" id="UP000572817"/>
    </source>
</evidence>
<dbReference type="GO" id="GO:0051539">
    <property type="term" value="F:4 iron, 4 sulfur cluster binding"/>
    <property type="evidence" value="ECO:0007669"/>
    <property type="project" value="UniProtKB-KW"/>
</dbReference>
<dbReference type="GO" id="GO:0046872">
    <property type="term" value="F:metal ion binding"/>
    <property type="evidence" value="ECO:0007669"/>
    <property type="project" value="UniProtKB-KW"/>
</dbReference>
<dbReference type="InterPro" id="IPR036522">
    <property type="entry name" value="MoaC_sf"/>
</dbReference>
<feature type="region of interest" description="Disordered" evidence="17">
    <location>
        <begin position="499"/>
        <end position="534"/>
    </location>
</feature>
<dbReference type="SFLD" id="SFLDG01067">
    <property type="entry name" value="SPASM/twitch_domain_containing"/>
    <property type="match status" value="1"/>
</dbReference>
<protein>
    <recommendedName>
        <fullName evidence="5">GTP 3',8-cyclase</fullName>
        <ecNumber evidence="5">4.1.99.22</ecNumber>
    </recommendedName>
</protein>
<dbReference type="OrthoDB" id="429626at2759"/>
<dbReference type="CDD" id="cd21117">
    <property type="entry name" value="Twitch_MoaA"/>
    <property type="match status" value="1"/>
</dbReference>